<reference evidence="3" key="1">
    <citation type="submission" date="2025-08" db="UniProtKB">
        <authorList>
            <consortium name="RefSeq"/>
        </authorList>
    </citation>
    <scope>IDENTIFICATION</scope>
    <source>
        <tissue evidence="3">Liver</tissue>
    </source>
</reference>
<sequence>MVSSLPRTTPPIRLRIVLDPQSQCVFHRWNRLAKARVHAAERDTKGWSKRHLPRPEAACGRQSPRRDALTAKFLLQPYALVWSASTVGPKPGGGRCAREDRARFTRAVGQRGDPGWRKPSIREVCSASGCTTSAQMLPARARRLRAAQHLPASSRGLSWGHSCRTRTLGAGGGADHSSGRWQGAVSWGSPGPQRAELHCGKGAA</sequence>
<protein>
    <submittedName>
        <fullName evidence="3">Uncharacterized protein LOC121142972</fullName>
    </submittedName>
</protein>
<feature type="compositionally biased region" description="Basic and acidic residues" evidence="1">
    <location>
        <begin position="195"/>
        <end position="204"/>
    </location>
</feature>
<dbReference type="GeneID" id="121142972"/>
<evidence type="ECO:0000313" key="3">
    <source>
        <dbReference type="RefSeq" id="XP_040610171.1"/>
    </source>
</evidence>
<accession>A0ABM2Y5N3</accession>
<dbReference type="RefSeq" id="XP_040610171.1">
    <property type="nucleotide sequence ID" value="XM_040754237.1"/>
</dbReference>
<feature type="region of interest" description="Disordered" evidence="1">
    <location>
        <begin position="44"/>
        <end position="63"/>
    </location>
</feature>
<name>A0ABM2Y5N3_MESAU</name>
<dbReference type="Proteomes" id="UP000886700">
    <property type="component" value="Unplaced"/>
</dbReference>
<evidence type="ECO:0000256" key="1">
    <source>
        <dbReference type="SAM" id="MobiDB-lite"/>
    </source>
</evidence>
<proteinExistence type="predicted"/>
<organism evidence="2 3">
    <name type="scientific">Mesocricetus auratus</name>
    <name type="common">Golden hamster</name>
    <dbReference type="NCBI Taxonomy" id="10036"/>
    <lineage>
        <taxon>Eukaryota</taxon>
        <taxon>Metazoa</taxon>
        <taxon>Chordata</taxon>
        <taxon>Craniata</taxon>
        <taxon>Vertebrata</taxon>
        <taxon>Euteleostomi</taxon>
        <taxon>Mammalia</taxon>
        <taxon>Eutheria</taxon>
        <taxon>Euarchontoglires</taxon>
        <taxon>Glires</taxon>
        <taxon>Rodentia</taxon>
        <taxon>Myomorpha</taxon>
        <taxon>Muroidea</taxon>
        <taxon>Cricetidae</taxon>
        <taxon>Cricetinae</taxon>
        <taxon>Mesocricetus</taxon>
    </lineage>
</organism>
<keyword evidence="2" id="KW-1185">Reference proteome</keyword>
<gene>
    <name evidence="3" type="primary">LOC121142972</name>
</gene>
<feature type="region of interest" description="Disordered" evidence="1">
    <location>
        <begin position="169"/>
        <end position="204"/>
    </location>
</feature>
<evidence type="ECO:0000313" key="2">
    <source>
        <dbReference type="Proteomes" id="UP000886700"/>
    </source>
</evidence>